<proteinExistence type="predicted"/>
<dbReference type="Proteomes" id="UP000054845">
    <property type="component" value="Unassembled WGS sequence"/>
</dbReference>
<sequence length="83" mass="9072">MKVYAQILLFALLATSLCALPTPAPDGTPESSDLAKRAPYKMRPGDTITYDKTKGKLVIHHKACLGDIIPLKKRGHANDFAYC</sequence>
<keyword evidence="1" id="KW-0732">Signal</keyword>
<evidence type="ECO:0000313" key="2">
    <source>
        <dbReference type="EMBL" id="CEH18065.1"/>
    </source>
</evidence>
<evidence type="ECO:0000313" key="3">
    <source>
        <dbReference type="Proteomes" id="UP000054845"/>
    </source>
</evidence>
<feature type="signal peptide" evidence="1">
    <location>
        <begin position="1"/>
        <end position="19"/>
    </location>
</feature>
<organism evidence="2 3">
    <name type="scientific">Ceraceosorus bombacis</name>
    <dbReference type="NCBI Taxonomy" id="401625"/>
    <lineage>
        <taxon>Eukaryota</taxon>
        <taxon>Fungi</taxon>
        <taxon>Dikarya</taxon>
        <taxon>Basidiomycota</taxon>
        <taxon>Ustilaginomycotina</taxon>
        <taxon>Exobasidiomycetes</taxon>
        <taxon>Ceraceosorales</taxon>
        <taxon>Ceraceosoraceae</taxon>
        <taxon>Ceraceosorus</taxon>
    </lineage>
</organism>
<reference evidence="2 3" key="1">
    <citation type="submission" date="2014-09" db="EMBL/GenBank/DDBJ databases">
        <authorList>
            <person name="Magalhaes I.L.F."/>
            <person name="Oliveira U."/>
            <person name="Santos F.R."/>
            <person name="Vidigal T.H.D.A."/>
            <person name="Brescovit A.D."/>
            <person name="Santos A.J."/>
        </authorList>
    </citation>
    <scope>NUCLEOTIDE SEQUENCE [LARGE SCALE GENOMIC DNA]</scope>
</reference>
<accession>A0A0P1BQD8</accession>
<feature type="chain" id="PRO_5006059744" evidence="1">
    <location>
        <begin position="20"/>
        <end position="83"/>
    </location>
</feature>
<protein>
    <submittedName>
        <fullName evidence="2">Uncharacterized protein</fullName>
    </submittedName>
</protein>
<keyword evidence="3" id="KW-1185">Reference proteome</keyword>
<dbReference type="AlphaFoldDB" id="A0A0P1BQD8"/>
<dbReference type="OrthoDB" id="10451792at2759"/>
<dbReference type="EMBL" id="CCYA01000269">
    <property type="protein sequence ID" value="CEH18065.1"/>
    <property type="molecule type" value="Genomic_DNA"/>
</dbReference>
<name>A0A0P1BQD8_9BASI</name>
<evidence type="ECO:0000256" key="1">
    <source>
        <dbReference type="SAM" id="SignalP"/>
    </source>
</evidence>